<evidence type="ECO:0000313" key="3">
    <source>
        <dbReference type="Proteomes" id="UP000030665"/>
    </source>
</evidence>
<feature type="region of interest" description="Disordered" evidence="1">
    <location>
        <begin position="468"/>
        <end position="496"/>
    </location>
</feature>
<evidence type="ECO:0000256" key="1">
    <source>
        <dbReference type="SAM" id="MobiDB-lite"/>
    </source>
</evidence>
<protein>
    <submittedName>
        <fullName evidence="2">Uncharacterized protein</fullName>
    </submittedName>
</protein>
<sequence length="496" mass="56663">MEMTSTNQLGESSLSTERTQTSALYLDEILQHCGQTKVLTWEDISEERVGRKLQKEVFHGFFKGHKCCIKIIPINEPHRQYTEVEHSIEDVVPEIAISFQNKLYLLQVKEKGDDDDCFCLTHTKYATCTWQGSVDNNDKVEHTYGVVCYGYWNQEVRLHRLLAPFDKKQWQQKLLLYAPPLYQINCSHECDGHGRTYLKQDYLTREEMTTRMGQVLLPLNPLGRTGICGKGLLDEYGPTYLVIPIMLRGNRGVYELFVKLNAWNQEKKLDFLRLFQSFTNLPDKNFLGEPLTGNIERILRIARGSSWTELTLRRTRRAAEDKKHILFDDVVPDMRNTDNSWVQVILTVYMDKYQKRLGSYDFTKEEEVISYGWRSIGNASVGSEWFQSILPDQLRVYTEGKKKAPEKTETMSTIEKTMKKAVDQVSDIVLYGTDAVLRATVDVLGCLSIVSELLTVIVTVIVNLYPRPPGKAGPPGPPGPAGPPGPPGPSFRDKWP</sequence>
<proteinExistence type="predicted"/>
<organism evidence="2 3">
    <name type="scientific">Trichuris trichiura</name>
    <name type="common">Whipworm</name>
    <name type="synonym">Trichocephalus trichiurus</name>
    <dbReference type="NCBI Taxonomy" id="36087"/>
    <lineage>
        <taxon>Eukaryota</taxon>
        <taxon>Metazoa</taxon>
        <taxon>Ecdysozoa</taxon>
        <taxon>Nematoda</taxon>
        <taxon>Enoplea</taxon>
        <taxon>Dorylaimia</taxon>
        <taxon>Trichinellida</taxon>
        <taxon>Trichuridae</taxon>
        <taxon>Trichuris</taxon>
    </lineage>
</organism>
<dbReference type="STRING" id="36087.A0A077Z9R0"/>
<dbReference type="EMBL" id="HG806048">
    <property type="protein sequence ID" value="CDW56519.1"/>
    <property type="molecule type" value="Genomic_DNA"/>
</dbReference>
<dbReference type="Proteomes" id="UP000030665">
    <property type="component" value="Unassembled WGS sequence"/>
</dbReference>
<reference evidence="2" key="2">
    <citation type="submission" date="2014-03" db="EMBL/GenBank/DDBJ databases">
        <title>The whipworm genome and dual-species transcriptomics of an intimate host-pathogen interaction.</title>
        <authorList>
            <person name="Foth B.J."/>
            <person name="Tsai I.J."/>
            <person name="Reid A.J."/>
            <person name="Bancroft A.J."/>
            <person name="Nichol S."/>
            <person name="Tracey A."/>
            <person name="Holroyd N."/>
            <person name="Cotton J.A."/>
            <person name="Stanley E.J."/>
            <person name="Zarowiecki M."/>
            <person name="Liu J.Z."/>
            <person name="Huckvale T."/>
            <person name="Cooper P.J."/>
            <person name="Grencis R.K."/>
            <person name="Berriman M."/>
        </authorList>
    </citation>
    <scope>NUCLEOTIDE SEQUENCE [LARGE SCALE GENOMIC DNA]</scope>
</reference>
<feature type="compositionally biased region" description="Pro residues" evidence="1">
    <location>
        <begin position="468"/>
        <end position="489"/>
    </location>
</feature>
<keyword evidence="3" id="KW-1185">Reference proteome</keyword>
<gene>
    <name evidence="2" type="ORF">TTRE_0000479901</name>
</gene>
<dbReference type="Pfam" id="PF25969">
    <property type="entry name" value="NUDT9_N"/>
    <property type="match status" value="1"/>
</dbReference>
<accession>A0A077Z9R0</accession>
<dbReference type="AlphaFoldDB" id="A0A077Z9R0"/>
<name>A0A077Z9R0_TRITR</name>
<dbReference type="OrthoDB" id="5917413at2759"/>
<evidence type="ECO:0000313" key="2">
    <source>
        <dbReference type="EMBL" id="CDW56519.1"/>
    </source>
</evidence>
<reference evidence="2" key="1">
    <citation type="submission" date="2014-01" db="EMBL/GenBank/DDBJ databases">
        <authorList>
            <person name="Aslett M."/>
        </authorList>
    </citation>
    <scope>NUCLEOTIDE SEQUENCE</scope>
</reference>